<evidence type="ECO:0008006" key="4">
    <source>
        <dbReference type="Google" id="ProtNLM"/>
    </source>
</evidence>
<evidence type="ECO:0000256" key="1">
    <source>
        <dbReference type="SAM" id="Phobius"/>
    </source>
</evidence>
<keyword evidence="1" id="KW-0472">Membrane</keyword>
<keyword evidence="1" id="KW-1133">Transmembrane helix</keyword>
<feature type="transmembrane region" description="Helical" evidence="1">
    <location>
        <begin position="57"/>
        <end position="77"/>
    </location>
</feature>
<keyword evidence="3" id="KW-1185">Reference proteome</keyword>
<keyword evidence="1" id="KW-0812">Transmembrane</keyword>
<dbReference type="EMBL" id="CP087164">
    <property type="protein sequence ID" value="UGS35256.1"/>
    <property type="molecule type" value="Genomic_DNA"/>
</dbReference>
<evidence type="ECO:0000313" key="2">
    <source>
        <dbReference type="EMBL" id="UGS35256.1"/>
    </source>
</evidence>
<dbReference type="AlphaFoldDB" id="A0A9E6XWX0"/>
<proteinExistence type="predicted"/>
<feature type="transmembrane region" description="Helical" evidence="1">
    <location>
        <begin position="25"/>
        <end position="45"/>
    </location>
</feature>
<dbReference type="KEGG" id="sbae:DSM104329_01643"/>
<protein>
    <recommendedName>
        <fullName evidence="4">Lipopolysaccharide assembly protein A domain-containing protein</fullName>
    </recommendedName>
</protein>
<reference evidence="2" key="1">
    <citation type="journal article" date="2022" name="Int. J. Syst. Evol. Microbiol.">
        <title>Pseudomonas aegrilactucae sp. nov. and Pseudomonas morbosilactucae sp. nov., pathogens causing bacterial rot of lettuce in Japan.</title>
        <authorList>
            <person name="Sawada H."/>
            <person name="Fujikawa T."/>
            <person name="Satou M."/>
        </authorList>
    </citation>
    <scope>NUCLEOTIDE SEQUENCE</scope>
    <source>
        <strain evidence="2">0166_1</strain>
    </source>
</reference>
<sequence>MATRPHTSELDHESKPRRRITATQIGFAIVLCLMLAFALANFQYVRVNWIFGTWRTPLIVALGVAFLLGAGVGALAVRQRTSRKKKKSA</sequence>
<gene>
    <name evidence="2" type="ORF">DSM104329_01643</name>
</gene>
<dbReference type="RefSeq" id="WP_259314938.1">
    <property type="nucleotide sequence ID" value="NZ_CP087164.1"/>
</dbReference>
<organism evidence="2 3">
    <name type="scientific">Capillimicrobium parvum</name>
    <dbReference type="NCBI Taxonomy" id="2884022"/>
    <lineage>
        <taxon>Bacteria</taxon>
        <taxon>Bacillati</taxon>
        <taxon>Actinomycetota</taxon>
        <taxon>Thermoleophilia</taxon>
        <taxon>Solirubrobacterales</taxon>
        <taxon>Capillimicrobiaceae</taxon>
        <taxon>Capillimicrobium</taxon>
    </lineage>
</organism>
<accession>A0A9E6XWX0</accession>
<name>A0A9E6XWX0_9ACTN</name>
<evidence type="ECO:0000313" key="3">
    <source>
        <dbReference type="Proteomes" id="UP001162834"/>
    </source>
</evidence>
<dbReference type="Proteomes" id="UP001162834">
    <property type="component" value="Chromosome"/>
</dbReference>